<proteinExistence type="predicted"/>
<evidence type="ECO:0000259" key="4">
    <source>
        <dbReference type="PROSITE" id="PS50009"/>
    </source>
</evidence>
<reference evidence="6" key="3">
    <citation type="submission" date="2021-02" db="UniProtKB">
        <authorList>
            <consortium name="EnsemblMetazoa"/>
        </authorList>
    </citation>
    <scope>IDENTIFICATION</scope>
    <source>
        <strain evidence="6">USDA</strain>
    </source>
</reference>
<dbReference type="CDD" id="cd00155">
    <property type="entry name" value="RasGEF"/>
    <property type="match status" value="1"/>
</dbReference>
<dbReference type="CDD" id="cd13310">
    <property type="entry name" value="PH_RalGPS1_2"/>
    <property type="match status" value="1"/>
</dbReference>
<dbReference type="Gene3D" id="1.10.840.10">
    <property type="entry name" value="Ras guanine-nucleotide exchange factors catalytic domain"/>
    <property type="match status" value="1"/>
</dbReference>
<dbReference type="GeneID" id="8236346"/>
<dbReference type="EnsemblMetazoa" id="PHUM500920-RA">
    <property type="protein sequence ID" value="PHUM500920-PA"/>
    <property type="gene ID" value="PHUM500920"/>
</dbReference>
<dbReference type="SMART" id="SM00233">
    <property type="entry name" value="PH"/>
    <property type="match status" value="1"/>
</dbReference>
<dbReference type="InterPro" id="IPR011993">
    <property type="entry name" value="PH-like_dom_sf"/>
</dbReference>
<dbReference type="Proteomes" id="UP000009046">
    <property type="component" value="Unassembled WGS sequence"/>
</dbReference>
<dbReference type="OrthoDB" id="10254377at2759"/>
<evidence type="ECO:0000313" key="5">
    <source>
        <dbReference type="EMBL" id="EEB18086.1"/>
    </source>
</evidence>
<dbReference type="OMA" id="WCSTICK"/>
<dbReference type="PANTHER" id="PTHR23113">
    <property type="entry name" value="GUANINE NUCLEOTIDE EXCHANGE FACTOR"/>
    <property type="match status" value="1"/>
</dbReference>
<dbReference type="VEuPathDB" id="VectorBase:PHUM500920"/>
<accession>E0VXI0</accession>
<evidence type="ECO:0000313" key="7">
    <source>
        <dbReference type="Proteomes" id="UP000009046"/>
    </source>
</evidence>
<dbReference type="PANTHER" id="PTHR23113:SF368">
    <property type="entry name" value="CELL DIVISION CONTROL PROTEIN 25"/>
    <property type="match status" value="1"/>
</dbReference>
<evidence type="ECO:0000256" key="2">
    <source>
        <dbReference type="PROSITE-ProRule" id="PRU00168"/>
    </source>
</evidence>
<sequence length="672" mass="75886">MHYAEMPQDVSCDSLSAYRAVEKTYQNGDCSELRLELQLPEDAYVKKKGFNKTVEKSPEKGNAFHAAKNIVTRHSFRNGENGSNFQSGENRKKISAPAVFCGYSKVNFDDEKSPVPSRSKSQSLPTSALGIDSYDLIVTDILRVSPEDFATQITLLDLPAFRGITLEELQGCGWNKKNKLVVAPNVVAFTRRFNHISFWTVQEVLNASALKRRTEVLVHFIKIAKKLYELNNLHSLFAILSALQCASIYRLSKTWSHISKKDKQSFDKLLDVFADANNWQNLREHLDSLKLPCIPYLGLFLTDLVYIDMAHPQSGGLESEQRRIKMNNVLRVISNFQESNYNHLNPIPHVQRYLNSIRYIEELQKFVEDDQYKLSLRLEPPSSAPSSSSSKESVSETVASLNLSPAKGGLSSGSLRLQAALTNGNKFVPGHRKCRSLGTKFRSTSLPRNLYNHMLGGCHQSRSHGAMGANKQTNGRDIFNKCVQVTPCEQDRMYTIPRHLLDDSVLEEQQQCTNLRLNDSMIKNGGDGSTLTINSDELSDELSNDCLMQGCLRRKTILKDGKKPGVTSWQRYWVQLWGSSLVFFSPKGFKGTERHDFKKEPCKMMAISGWTVCPTENPLQPDLFQIADLQRGNVYKFRSGNKSTAFQWCKQLTRISAGVEEKPLPVNLMSFE</sequence>
<dbReference type="GO" id="GO:0005085">
    <property type="term" value="F:guanyl-nucleotide exchange factor activity"/>
    <property type="evidence" value="ECO:0007669"/>
    <property type="project" value="UniProtKB-KW"/>
</dbReference>
<dbReference type="FunCoup" id="E0VXI0">
    <property type="interactions" value="587"/>
</dbReference>
<dbReference type="GO" id="GO:0005886">
    <property type="term" value="C:plasma membrane"/>
    <property type="evidence" value="ECO:0007669"/>
    <property type="project" value="TreeGrafter"/>
</dbReference>
<dbReference type="AlphaFoldDB" id="E0VXI0"/>
<name>E0VXI0_PEDHC</name>
<dbReference type="Gene3D" id="2.30.29.30">
    <property type="entry name" value="Pleckstrin-homology domain (PH domain)/Phosphotyrosine-binding domain (PTB)"/>
    <property type="match status" value="1"/>
</dbReference>
<evidence type="ECO:0000256" key="1">
    <source>
        <dbReference type="ARBA" id="ARBA00022658"/>
    </source>
</evidence>
<dbReference type="InterPro" id="IPR008937">
    <property type="entry name" value="Ras-like_GEF"/>
</dbReference>
<gene>
    <name evidence="6" type="primary">8236346</name>
    <name evidence="5" type="ORF">Phum_PHUM500920</name>
</gene>
<dbReference type="HOGENOM" id="CLU_021333_3_0_1"/>
<evidence type="ECO:0000313" key="6">
    <source>
        <dbReference type="EnsemblMetazoa" id="PHUM500920-PA"/>
    </source>
</evidence>
<reference evidence="5" key="2">
    <citation type="submission" date="2007-04" db="EMBL/GenBank/DDBJ databases">
        <title>The genome of the human body louse.</title>
        <authorList>
            <consortium name="The Human Body Louse Genome Consortium"/>
            <person name="Kirkness E."/>
            <person name="Walenz B."/>
            <person name="Hass B."/>
            <person name="Bruggner R."/>
            <person name="Strausberg R."/>
        </authorList>
    </citation>
    <scope>NUCLEOTIDE SEQUENCE</scope>
    <source>
        <strain evidence="5">USDA</strain>
    </source>
</reference>
<dbReference type="CTD" id="8236346"/>
<dbReference type="EMBL" id="DS235832">
    <property type="protein sequence ID" value="EEB18086.1"/>
    <property type="molecule type" value="Genomic_DNA"/>
</dbReference>
<feature type="domain" description="Ras-GEF" evidence="4">
    <location>
        <begin position="145"/>
        <end position="381"/>
    </location>
</feature>
<dbReference type="InterPro" id="IPR023578">
    <property type="entry name" value="Ras_GEF_dom_sf"/>
</dbReference>
<dbReference type="STRING" id="121224.E0VXI0"/>
<dbReference type="InterPro" id="IPR001849">
    <property type="entry name" value="PH_domain"/>
</dbReference>
<protein>
    <submittedName>
        <fullName evidence="5">Ral guanine nucleotide exchange factor, putative</fullName>
    </submittedName>
</protein>
<dbReference type="SUPFAM" id="SSF48366">
    <property type="entry name" value="Ras GEF"/>
    <property type="match status" value="1"/>
</dbReference>
<dbReference type="PROSITE" id="PS50003">
    <property type="entry name" value="PH_DOMAIN"/>
    <property type="match status" value="1"/>
</dbReference>
<dbReference type="EMBL" id="AAZO01006073">
    <property type="status" value="NOT_ANNOTATED_CDS"/>
    <property type="molecule type" value="Genomic_DNA"/>
</dbReference>
<dbReference type="GO" id="GO:0007265">
    <property type="term" value="P:Ras protein signal transduction"/>
    <property type="evidence" value="ECO:0007669"/>
    <property type="project" value="TreeGrafter"/>
</dbReference>
<dbReference type="InterPro" id="IPR001895">
    <property type="entry name" value="RASGEF_cat_dom"/>
</dbReference>
<evidence type="ECO:0000259" key="3">
    <source>
        <dbReference type="PROSITE" id="PS50003"/>
    </source>
</evidence>
<dbReference type="InParanoid" id="E0VXI0"/>
<dbReference type="Pfam" id="PF00617">
    <property type="entry name" value="RasGEF"/>
    <property type="match status" value="1"/>
</dbReference>
<dbReference type="PROSITE" id="PS50009">
    <property type="entry name" value="RASGEF_CAT"/>
    <property type="match status" value="1"/>
</dbReference>
<keyword evidence="1 2" id="KW-0344">Guanine-nucleotide releasing factor</keyword>
<reference evidence="5" key="1">
    <citation type="submission" date="2007-04" db="EMBL/GenBank/DDBJ databases">
        <title>Annotation of Pediculus humanus corporis strain USDA.</title>
        <authorList>
            <person name="Kirkness E."/>
            <person name="Hannick L."/>
            <person name="Hass B."/>
            <person name="Bruggner R."/>
            <person name="Lawson D."/>
            <person name="Bidwell S."/>
            <person name="Joardar V."/>
            <person name="Caler E."/>
            <person name="Walenz B."/>
            <person name="Inman J."/>
            <person name="Schobel S."/>
            <person name="Galinsky K."/>
            <person name="Amedeo P."/>
            <person name="Strausberg R."/>
        </authorList>
    </citation>
    <scope>NUCLEOTIDE SEQUENCE</scope>
    <source>
        <strain evidence="5">USDA</strain>
    </source>
</reference>
<keyword evidence="7" id="KW-1185">Reference proteome</keyword>
<dbReference type="eggNOG" id="KOG3417">
    <property type="taxonomic scope" value="Eukaryota"/>
</dbReference>
<feature type="domain" description="PH" evidence="3">
    <location>
        <begin position="545"/>
        <end position="657"/>
    </location>
</feature>
<dbReference type="Pfam" id="PF00169">
    <property type="entry name" value="PH"/>
    <property type="match status" value="1"/>
</dbReference>
<dbReference type="InterPro" id="IPR036964">
    <property type="entry name" value="RASGEF_cat_dom_sf"/>
</dbReference>
<dbReference type="KEGG" id="phu:Phum_PHUM500920"/>
<dbReference type="RefSeq" id="XP_002430824.1">
    <property type="nucleotide sequence ID" value="XM_002430779.1"/>
</dbReference>
<dbReference type="SUPFAM" id="SSF50729">
    <property type="entry name" value="PH domain-like"/>
    <property type="match status" value="1"/>
</dbReference>
<dbReference type="SMART" id="SM00147">
    <property type="entry name" value="RasGEF"/>
    <property type="match status" value="1"/>
</dbReference>
<organism>
    <name type="scientific">Pediculus humanus subsp. corporis</name>
    <name type="common">Body louse</name>
    <dbReference type="NCBI Taxonomy" id="121224"/>
    <lineage>
        <taxon>Eukaryota</taxon>
        <taxon>Metazoa</taxon>
        <taxon>Ecdysozoa</taxon>
        <taxon>Arthropoda</taxon>
        <taxon>Hexapoda</taxon>
        <taxon>Insecta</taxon>
        <taxon>Pterygota</taxon>
        <taxon>Neoptera</taxon>
        <taxon>Paraneoptera</taxon>
        <taxon>Psocodea</taxon>
        <taxon>Troctomorpha</taxon>
        <taxon>Phthiraptera</taxon>
        <taxon>Anoplura</taxon>
        <taxon>Pediculidae</taxon>
        <taxon>Pediculus</taxon>
    </lineage>
</organism>